<gene>
    <name evidence="1" type="ORF">ALQ44_00486</name>
</gene>
<dbReference type="Proteomes" id="UP000276886">
    <property type="component" value="Unassembled WGS sequence"/>
</dbReference>
<organism evidence="1 2">
    <name type="scientific">Pseudomonas syringae pv. pisi</name>
    <dbReference type="NCBI Taxonomy" id="59510"/>
    <lineage>
        <taxon>Bacteria</taxon>
        <taxon>Pseudomonadati</taxon>
        <taxon>Pseudomonadota</taxon>
        <taxon>Gammaproteobacteria</taxon>
        <taxon>Pseudomonadales</taxon>
        <taxon>Pseudomonadaceae</taxon>
        <taxon>Pseudomonas</taxon>
        <taxon>Pseudomonas syringae</taxon>
    </lineage>
</organism>
<accession>A0A2V4PCY6</accession>
<evidence type="ECO:0000313" key="1">
    <source>
        <dbReference type="EMBL" id="RMO29397.1"/>
    </source>
</evidence>
<evidence type="ECO:0000313" key="2">
    <source>
        <dbReference type="Proteomes" id="UP000276886"/>
    </source>
</evidence>
<name>A0A2V4PCY6_PSESJ</name>
<sequence>MSTKVTVLNSYIEPKEIANTLRNHGVVVANLCTRPGAKELREEITIVLKRRESHDERLALYELDIWVDDDLPTWLNVFFSPIYEFDYRNSQALVTRAMRAWDLDDQPAVFIYSE</sequence>
<dbReference type="AlphaFoldDB" id="A0A2V4PCY6"/>
<comment type="caution">
    <text evidence="1">The sequence shown here is derived from an EMBL/GenBank/DDBJ whole genome shotgun (WGS) entry which is preliminary data.</text>
</comment>
<dbReference type="EMBL" id="RBPQ01000096">
    <property type="protein sequence ID" value="RMO29397.1"/>
    <property type="molecule type" value="Genomic_DNA"/>
</dbReference>
<protein>
    <submittedName>
        <fullName evidence="1">Uncharacterized protein</fullName>
    </submittedName>
</protein>
<proteinExistence type="predicted"/>
<reference evidence="1 2" key="1">
    <citation type="submission" date="2018-08" db="EMBL/GenBank/DDBJ databases">
        <title>Recombination of ecologically and evolutionarily significant loci maintains genetic cohesion in the Pseudomonas syringae species complex.</title>
        <authorList>
            <person name="Dillon M."/>
            <person name="Thakur S."/>
            <person name="Almeida R.N.D."/>
            <person name="Weir B.S."/>
            <person name="Guttman D.S."/>
        </authorList>
    </citation>
    <scope>NUCLEOTIDE SEQUENCE [LARGE SCALE GENOMIC DNA]</scope>
    <source>
        <strain evidence="1 2">ICMP 2788</strain>
    </source>
</reference>
<dbReference type="RefSeq" id="WP_003342232.1">
    <property type="nucleotide sequence ID" value="NZ_QJTX01000043.1"/>
</dbReference>